<feature type="domain" description="TonB-dependent receptor-like beta-barrel" evidence="11">
    <location>
        <begin position="469"/>
        <end position="1013"/>
    </location>
</feature>
<evidence type="ECO:0000256" key="8">
    <source>
        <dbReference type="PROSITE-ProRule" id="PRU01360"/>
    </source>
</evidence>
<evidence type="ECO:0000256" key="10">
    <source>
        <dbReference type="SAM" id="SignalP"/>
    </source>
</evidence>
<organism evidence="13 14">
    <name type="scientific">Pedobacter insulae</name>
    <dbReference type="NCBI Taxonomy" id="414048"/>
    <lineage>
        <taxon>Bacteria</taxon>
        <taxon>Pseudomonadati</taxon>
        <taxon>Bacteroidota</taxon>
        <taxon>Sphingobacteriia</taxon>
        <taxon>Sphingobacteriales</taxon>
        <taxon>Sphingobacteriaceae</taxon>
        <taxon>Pedobacter</taxon>
    </lineage>
</organism>
<sequence length="1057" mass="115269">MLNKLSTKLFVLLVCLCAFGNTYAQDKRVSGKVADEAGAALAGVSVSVKDTKAATVTDGNGNFSLTVPANGKIILFKYLGMEDQEVSIGNKIIFTITLNPSSTTLSDVVIVGYGSVKKSDLTGSVARIGRDDLLKDVPTNVLQALQGKIAGVSVTQNDGAPGAGLSIRIRGSNSFLGGTEPLYVIDGVPFNNSSSGATPMSIGEDEKQTLNAMSFINPNDIETIDILKDASATAIYGSRGANGVVLITTRRGKSGKDRIEGTFTVGTAQVSKRLDVLSPSEYAAYQNLAYLNSNIYTGTTYTMPYRGEDVPDPLNPGKTYYDKGPDDFIGDKNNWQDRIFRTGLYQNYSVNIAGGSDLGTHSITFNYLDQEGTVINSNYSRFGLGLNLNRNLSKTFKIGTSTSLASTLTNGVKTGTDKSDAASAGVIRSAITFPSTISDPIAYDGVGDAFITNPYVYVNDALNNVKGLNIFSSNYMEATFLKDFKFRQNVGFNYSNSARDQYYPRSIYEGFAMKGWGLKADNIWSNATSESILTYQKKLAKHSINIVGAGTYERTNGQSKRAEAKTFPNDALQNENLAAGEVIMPVITSRYQSTLMSFLGRVNYNFDDRYLLTVSYRQDGSSKFGKDNKWAGFPSAAAAWKISSEDFMKDSKLISDLKLRFSYGKTGNQGIGSYASLAKLSVYNYVFGGAVQTGLANDLYAGPANEKLKWETTGSYNLGVDVGMFKNRLSLSVEVYKKTTDDLLQNLIIPSSTGFRSKLVNSGSIENKGLEVTLSGVVAKAKDFEWSSNFNISFNRNKILSLGPDVIEQYGRNISTGDAPFIQTVGKPIGALYGYIEDGYYDNEAEVRNDLVYTNQGNAIILRTIGEVKYRNLDNDPTSIGQGDRTFIGDVNPDYTFGFTNNFKYKRFDLSVFVNGVQGNDVINMNTKFNANLGTNKNITKDMADGAWAQGKDNSKATGPKIMRQFFRDLQFSRRFIEDGSFVRIKNVTLGYNVSLKSKTISALRVAVGANNLFTFTNYSGYDPEINSYGDNPAVFGVDLGGYPNSRTYNFSLRCNF</sequence>
<keyword evidence="10" id="KW-0732">Signal</keyword>
<keyword evidence="2 8" id="KW-0813">Transport</keyword>
<dbReference type="PROSITE" id="PS52016">
    <property type="entry name" value="TONB_DEPENDENT_REC_3"/>
    <property type="match status" value="1"/>
</dbReference>
<dbReference type="Gene3D" id="2.40.170.20">
    <property type="entry name" value="TonB-dependent receptor, beta-barrel domain"/>
    <property type="match status" value="1"/>
</dbReference>
<dbReference type="InterPro" id="IPR023997">
    <property type="entry name" value="TonB-dep_OMP_SusC/RagA_CS"/>
</dbReference>
<feature type="domain" description="TonB-dependent receptor plug" evidence="12">
    <location>
        <begin position="118"/>
        <end position="244"/>
    </location>
</feature>
<evidence type="ECO:0000313" key="13">
    <source>
        <dbReference type="EMBL" id="SFH11756.1"/>
    </source>
</evidence>
<protein>
    <submittedName>
        <fullName evidence="13">TonB-linked outer membrane protein, SusC/RagA family</fullName>
    </submittedName>
</protein>
<dbReference type="Pfam" id="PF13715">
    <property type="entry name" value="CarbopepD_reg_2"/>
    <property type="match status" value="1"/>
</dbReference>
<dbReference type="AlphaFoldDB" id="A0A1I2XGG0"/>
<evidence type="ECO:0000256" key="4">
    <source>
        <dbReference type="ARBA" id="ARBA00022692"/>
    </source>
</evidence>
<reference evidence="13 14" key="1">
    <citation type="submission" date="2016-10" db="EMBL/GenBank/DDBJ databases">
        <authorList>
            <person name="de Groot N.N."/>
        </authorList>
    </citation>
    <scope>NUCLEOTIDE SEQUENCE [LARGE SCALE GENOMIC DNA]</scope>
    <source>
        <strain evidence="13 14">DSM 18684</strain>
    </source>
</reference>
<dbReference type="EMBL" id="FOPP01000005">
    <property type="protein sequence ID" value="SFH11756.1"/>
    <property type="molecule type" value="Genomic_DNA"/>
</dbReference>
<evidence type="ECO:0000259" key="12">
    <source>
        <dbReference type="Pfam" id="PF07715"/>
    </source>
</evidence>
<evidence type="ECO:0000256" key="1">
    <source>
        <dbReference type="ARBA" id="ARBA00004571"/>
    </source>
</evidence>
<evidence type="ECO:0000256" key="6">
    <source>
        <dbReference type="ARBA" id="ARBA00023136"/>
    </source>
</evidence>
<evidence type="ECO:0000256" key="2">
    <source>
        <dbReference type="ARBA" id="ARBA00022448"/>
    </source>
</evidence>
<keyword evidence="3 8" id="KW-1134">Transmembrane beta strand</keyword>
<keyword evidence="5 9" id="KW-0798">TonB box</keyword>
<comment type="similarity">
    <text evidence="8 9">Belongs to the TonB-dependent receptor family.</text>
</comment>
<gene>
    <name evidence="13" type="ORF">SAMN04489864_105183</name>
</gene>
<keyword evidence="4 8" id="KW-0812">Transmembrane</keyword>
<dbReference type="InterPro" id="IPR023996">
    <property type="entry name" value="TonB-dep_OMP_SusC/RagA"/>
</dbReference>
<comment type="subcellular location">
    <subcellularLocation>
        <location evidence="1 8">Cell outer membrane</location>
        <topology evidence="1 8">Multi-pass membrane protein</topology>
    </subcellularLocation>
</comment>
<dbReference type="InterPro" id="IPR008969">
    <property type="entry name" value="CarboxyPept-like_regulatory"/>
</dbReference>
<dbReference type="InterPro" id="IPR039426">
    <property type="entry name" value="TonB-dep_rcpt-like"/>
</dbReference>
<accession>A0A1I2XGG0</accession>
<keyword evidence="7 8" id="KW-0998">Cell outer membrane</keyword>
<name>A0A1I2XGG0_9SPHI</name>
<dbReference type="InterPro" id="IPR037066">
    <property type="entry name" value="Plug_dom_sf"/>
</dbReference>
<dbReference type="OrthoDB" id="9768177at2"/>
<dbReference type="NCBIfam" id="TIGR04057">
    <property type="entry name" value="SusC_RagA_signa"/>
    <property type="match status" value="1"/>
</dbReference>
<dbReference type="FunFam" id="2.170.130.10:FF:000008">
    <property type="entry name" value="SusC/RagA family TonB-linked outer membrane protein"/>
    <property type="match status" value="1"/>
</dbReference>
<dbReference type="SUPFAM" id="SSF49464">
    <property type="entry name" value="Carboxypeptidase regulatory domain-like"/>
    <property type="match status" value="1"/>
</dbReference>
<keyword evidence="6 8" id="KW-0472">Membrane</keyword>
<dbReference type="SUPFAM" id="SSF56935">
    <property type="entry name" value="Porins"/>
    <property type="match status" value="1"/>
</dbReference>
<evidence type="ECO:0000259" key="11">
    <source>
        <dbReference type="Pfam" id="PF00593"/>
    </source>
</evidence>
<dbReference type="InterPro" id="IPR036942">
    <property type="entry name" value="Beta-barrel_TonB_sf"/>
</dbReference>
<dbReference type="Proteomes" id="UP000199666">
    <property type="component" value="Unassembled WGS sequence"/>
</dbReference>
<dbReference type="RefSeq" id="WP_090993942.1">
    <property type="nucleotide sequence ID" value="NZ_FOPP01000005.1"/>
</dbReference>
<keyword evidence="14" id="KW-1185">Reference proteome</keyword>
<dbReference type="Pfam" id="PF07715">
    <property type="entry name" value="Plug"/>
    <property type="match status" value="1"/>
</dbReference>
<dbReference type="Gene3D" id="2.60.40.1120">
    <property type="entry name" value="Carboxypeptidase-like, regulatory domain"/>
    <property type="match status" value="1"/>
</dbReference>
<dbReference type="STRING" id="414048.SAMN04489864_105183"/>
<dbReference type="NCBIfam" id="TIGR04056">
    <property type="entry name" value="OMP_RagA_SusC"/>
    <property type="match status" value="1"/>
</dbReference>
<evidence type="ECO:0000256" key="5">
    <source>
        <dbReference type="ARBA" id="ARBA00023077"/>
    </source>
</evidence>
<dbReference type="Pfam" id="PF00593">
    <property type="entry name" value="TonB_dep_Rec_b-barrel"/>
    <property type="match status" value="1"/>
</dbReference>
<evidence type="ECO:0000256" key="7">
    <source>
        <dbReference type="ARBA" id="ARBA00023237"/>
    </source>
</evidence>
<proteinExistence type="inferred from homology"/>
<dbReference type="InterPro" id="IPR000531">
    <property type="entry name" value="Beta-barrel_TonB"/>
</dbReference>
<evidence type="ECO:0000256" key="3">
    <source>
        <dbReference type="ARBA" id="ARBA00022452"/>
    </source>
</evidence>
<dbReference type="InterPro" id="IPR012910">
    <property type="entry name" value="Plug_dom"/>
</dbReference>
<feature type="signal peptide" evidence="10">
    <location>
        <begin position="1"/>
        <end position="24"/>
    </location>
</feature>
<dbReference type="Gene3D" id="2.170.130.10">
    <property type="entry name" value="TonB-dependent receptor, plug domain"/>
    <property type="match status" value="1"/>
</dbReference>
<evidence type="ECO:0000256" key="9">
    <source>
        <dbReference type="RuleBase" id="RU003357"/>
    </source>
</evidence>
<dbReference type="GO" id="GO:0009279">
    <property type="term" value="C:cell outer membrane"/>
    <property type="evidence" value="ECO:0007669"/>
    <property type="project" value="UniProtKB-SubCell"/>
</dbReference>
<feature type="chain" id="PRO_5011481469" evidence="10">
    <location>
        <begin position="25"/>
        <end position="1057"/>
    </location>
</feature>
<evidence type="ECO:0000313" key="14">
    <source>
        <dbReference type="Proteomes" id="UP000199666"/>
    </source>
</evidence>